<dbReference type="InterPro" id="IPR009057">
    <property type="entry name" value="Homeodomain-like_sf"/>
</dbReference>
<protein>
    <recommendedName>
        <fullName evidence="4">Myb-like domain-containing protein</fullName>
    </recommendedName>
</protein>
<reference evidence="2 3" key="1">
    <citation type="submission" date="2023-08" db="EMBL/GenBank/DDBJ databases">
        <title>Annotated Genome Sequence of Vanrija albida AlHP1.</title>
        <authorList>
            <person name="Herzog R."/>
        </authorList>
    </citation>
    <scope>NUCLEOTIDE SEQUENCE [LARGE SCALE GENOMIC DNA]</scope>
    <source>
        <strain evidence="2 3">AlHP1</strain>
    </source>
</reference>
<sequence>MPPVRHPSSAALTAKPYAGAVKADPASQQAEAPTCATPSSKNSHGRQWTGAEYVRLHAHVVAHGCKPKDLHNAVPGRTANQCYLAFRDVVRPACEAALLAKGNDKKGRKYELRPGAKSSEGHIPALDIIHFLIHTTALELVPAPLAMPPTRQRSPSPETKPYTASASPSHSGGTKWTAAEYLQLFDHVVHHGPGKKGLKDAVPGRSANQCYKAWTWVPGWIWLTIRQTVGPICRTALAAAKGGDRK</sequence>
<gene>
    <name evidence="2" type="ORF">Q8F55_006519</name>
</gene>
<organism evidence="2 3">
    <name type="scientific">Vanrija albida</name>
    <dbReference type="NCBI Taxonomy" id="181172"/>
    <lineage>
        <taxon>Eukaryota</taxon>
        <taxon>Fungi</taxon>
        <taxon>Dikarya</taxon>
        <taxon>Basidiomycota</taxon>
        <taxon>Agaricomycotina</taxon>
        <taxon>Tremellomycetes</taxon>
        <taxon>Trichosporonales</taxon>
        <taxon>Trichosporonaceae</taxon>
        <taxon>Vanrija</taxon>
    </lineage>
</organism>
<dbReference type="GeneID" id="95987562"/>
<dbReference type="EMBL" id="JBBXJM010000005">
    <property type="protein sequence ID" value="KAL1407105.1"/>
    <property type="molecule type" value="Genomic_DNA"/>
</dbReference>
<feature type="region of interest" description="Disordered" evidence="1">
    <location>
        <begin position="146"/>
        <end position="172"/>
    </location>
</feature>
<dbReference type="Proteomes" id="UP001565368">
    <property type="component" value="Unassembled WGS sequence"/>
</dbReference>
<dbReference type="InterPro" id="IPR001005">
    <property type="entry name" value="SANT/Myb"/>
</dbReference>
<evidence type="ECO:0008006" key="4">
    <source>
        <dbReference type="Google" id="ProtNLM"/>
    </source>
</evidence>
<comment type="caution">
    <text evidence="2">The sequence shown here is derived from an EMBL/GenBank/DDBJ whole genome shotgun (WGS) entry which is preliminary data.</text>
</comment>
<feature type="compositionally biased region" description="Polar residues" evidence="1">
    <location>
        <begin position="26"/>
        <end position="46"/>
    </location>
</feature>
<evidence type="ECO:0000313" key="3">
    <source>
        <dbReference type="Proteomes" id="UP001565368"/>
    </source>
</evidence>
<dbReference type="SUPFAM" id="SSF46689">
    <property type="entry name" value="Homeodomain-like"/>
    <property type="match status" value="2"/>
</dbReference>
<dbReference type="RefSeq" id="XP_069207049.1">
    <property type="nucleotide sequence ID" value="XM_069354978.1"/>
</dbReference>
<feature type="region of interest" description="Disordered" evidence="1">
    <location>
        <begin position="1"/>
        <end position="47"/>
    </location>
</feature>
<proteinExistence type="predicted"/>
<keyword evidence="3" id="KW-1185">Reference proteome</keyword>
<accession>A0ABR3PXJ0</accession>
<feature type="compositionally biased region" description="Polar residues" evidence="1">
    <location>
        <begin position="151"/>
        <end position="172"/>
    </location>
</feature>
<dbReference type="CDD" id="cd00167">
    <property type="entry name" value="SANT"/>
    <property type="match status" value="1"/>
</dbReference>
<evidence type="ECO:0000256" key="1">
    <source>
        <dbReference type="SAM" id="MobiDB-lite"/>
    </source>
</evidence>
<evidence type="ECO:0000313" key="2">
    <source>
        <dbReference type="EMBL" id="KAL1407105.1"/>
    </source>
</evidence>
<name>A0ABR3PXJ0_9TREE</name>